<evidence type="ECO:0000256" key="1">
    <source>
        <dbReference type="ARBA" id="ARBA00004370"/>
    </source>
</evidence>
<dbReference type="Pfam" id="PF02321">
    <property type="entry name" value="OEP"/>
    <property type="match status" value="2"/>
</dbReference>
<gene>
    <name evidence="11" type="ORF">RI048_06755</name>
</gene>
<reference evidence="11" key="1">
    <citation type="submission" date="2023-09" db="EMBL/GenBank/DDBJ databases">
        <title>Description of first Herbaspirillum huttiense subsp. nephrolepsisexaltata and Herbaspirillum huttiense subsp. lycopersicon.</title>
        <authorList>
            <person name="Poudel M."/>
            <person name="Sharma A."/>
            <person name="Goss E."/>
            <person name="Tapia J.H."/>
            <person name="Harmon C.M."/>
            <person name="Jones J.B."/>
        </authorList>
    </citation>
    <scope>NUCLEOTIDE SEQUENCE</scope>
    <source>
        <strain evidence="11">SE1</strain>
    </source>
</reference>
<accession>A0ABU2EJI1</accession>
<keyword evidence="3 9" id="KW-1134">Transmembrane beta strand</keyword>
<dbReference type="RefSeq" id="WP_310839762.1">
    <property type="nucleotide sequence ID" value="NZ_JAVLSJ010000003.1"/>
</dbReference>
<dbReference type="Gene3D" id="2.20.200.10">
    <property type="entry name" value="Outer membrane efflux proteins (OEP)"/>
    <property type="match status" value="1"/>
</dbReference>
<organism evidence="11 12">
    <name type="scientific">Herbaspirillum huttiense subsp. lycopersici</name>
    <dbReference type="NCBI Taxonomy" id="3074428"/>
    <lineage>
        <taxon>Bacteria</taxon>
        <taxon>Pseudomonadati</taxon>
        <taxon>Pseudomonadota</taxon>
        <taxon>Betaproteobacteria</taxon>
        <taxon>Burkholderiales</taxon>
        <taxon>Oxalobacteraceae</taxon>
        <taxon>Herbaspirillum</taxon>
    </lineage>
</organism>
<evidence type="ECO:0000256" key="2">
    <source>
        <dbReference type="ARBA" id="ARBA00007613"/>
    </source>
</evidence>
<sequence>MNKNSSLPDQRAPYPALRSERPTLPWRRAAAVSAAVLAAALMAGCASFTDLGARAEPKSIDHYQSSQTLAATAVQAAWPSDQWWTVYGDAQLNALIAEALQNAPSMAVTKARLMKAEGTAQQQGAALYPQVSGNASLDRMKQSYNNGVPPDFVPKGYNNETRATLDFSYEIDFWGKNRAALAAATSELEASRADAAQARITLATSIASAYADLAQLYAQRDTNEAALKVREETLDLFNQRFTNGLETRGSVKQMEARRAIAQADLKATDESIALQRNKLAALAGAGPDRGLQLARPQIDLSKPFGLPAQLPVELLGRRPDIVAARLRAEAAGKQIKVARAAFYPNVNLSAYFGFQSLGIDMLTRSGSDIGSFGPAISLPIFNGGRLRGQFRSASASYDEAVANYDQAVTQALQDVADVGVSEKALAGRLQDVQAAADAAEEAYRIVSNRYNGGLNTYLDVLNAQDTLISNLRQLSDLRSRLFTLDVALVRALGGGYRSADDSKSQNSATAPHTEQQAKG</sequence>
<feature type="compositionally biased region" description="Polar residues" evidence="10">
    <location>
        <begin position="504"/>
        <end position="519"/>
    </location>
</feature>
<dbReference type="PANTHER" id="PTHR30203:SF20">
    <property type="entry name" value="MULTIDRUG RESISTANCE OUTER MEMBRANE PROTEIN MDTP-RELATED"/>
    <property type="match status" value="1"/>
</dbReference>
<dbReference type="SUPFAM" id="SSF56954">
    <property type="entry name" value="Outer membrane efflux proteins (OEP)"/>
    <property type="match status" value="1"/>
</dbReference>
<protein>
    <submittedName>
        <fullName evidence="11">Efflux transporter outer membrane subunit</fullName>
    </submittedName>
</protein>
<keyword evidence="8 9" id="KW-0449">Lipoprotein</keyword>
<dbReference type="InterPro" id="IPR010131">
    <property type="entry name" value="MdtP/NodT-like"/>
</dbReference>
<dbReference type="PANTHER" id="PTHR30203">
    <property type="entry name" value="OUTER MEMBRANE CATION EFFLUX PROTEIN"/>
    <property type="match status" value="1"/>
</dbReference>
<comment type="caution">
    <text evidence="11">The sequence shown here is derived from an EMBL/GenBank/DDBJ whole genome shotgun (WGS) entry which is preliminary data.</text>
</comment>
<evidence type="ECO:0000256" key="7">
    <source>
        <dbReference type="ARBA" id="ARBA00023139"/>
    </source>
</evidence>
<keyword evidence="6 9" id="KW-0472">Membrane</keyword>
<evidence type="ECO:0000313" key="12">
    <source>
        <dbReference type="Proteomes" id="UP001246576"/>
    </source>
</evidence>
<keyword evidence="4 9" id="KW-0812">Transmembrane</keyword>
<dbReference type="Proteomes" id="UP001246576">
    <property type="component" value="Unassembled WGS sequence"/>
</dbReference>
<name>A0ABU2EJI1_9BURK</name>
<dbReference type="Gene3D" id="1.20.1600.10">
    <property type="entry name" value="Outer membrane efflux proteins (OEP)"/>
    <property type="match status" value="1"/>
</dbReference>
<proteinExistence type="inferred from homology"/>
<keyword evidence="7 9" id="KW-0564">Palmitate</keyword>
<comment type="similarity">
    <text evidence="2 9">Belongs to the outer membrane factor (OMF) (TC 1.B.17) family.</text>
</comment>
<dbReference type="NCBIfam" id="TIGR01845">
    <property type="entry name" value="outer_NodT"/>
    <property type="match status" value="1"/>
</dbReference>
<evidence type="ECO:0000256" key="6">
    <source>
        <dbReference type="ARBA" id="ARBA00023136"/>
    </source>
</evidence>
<dbReference type="InterPro" id="IPR003423">
    <property type="entry name" value="OMP_efflux"/>
</dbReference>
<evidence type="ECO:0000256" key="3">
    <source>
        <dbReference type="ARBA" id="ARBA00022452"/>
    </source>
</evidence>
<dbReference type="EMBL" id="JAVLSJ010000003">
    <property type="protein sequence ID" value="MDR9847912.1"/>
    <property type="molecule type" value="Genomic_DNA"/>
</dbReference>
<comment type="subcellular location">
    <subcellularLocation>
        <location evidence="9">Cell membrane</location>
        <topology evidence="9">Lipid-anchor</topology>
    </subcellularLocation>
    <subcellularLocation>
        <location evidence="1">Membrane</location>
    </subcellularLocation>
</comment>
<keyword evidence="5" id="KW-0732">Signal</keyword>
<keyword evidence="12" id="KW-1185">Reference proteome</keyword>
<evidence type="ECO:0000256" key="8">
    <source>
        <dbReference type="ARBA" id="ARBA00023288"/>
    </source>
</evidence>
<evidence type="ECO:0000313" key="11">
    <source>
        <dbReference type="EMBL" id="MDR9847912.1"/>
    </source>
</evidence>
<evidence type="ECO:0000256" key="9">
    <source>
        <dbReference type="RuleBase" id="RU362097"/>
    </source>
</evidence>
<feature type="region of interest" description="Disordered" evidence="10">
    <location>
        <begin position="496"/>
        <end position="519"/>
    </location>
</feature>
<evidence type="ECO:0000256" key="4">
    <source>
        <dbReference type="ARBA" id="ARBA00022692"/>
    </source>
</evidence>
<evidence type="ECO:0000256" key="10">
    <source>
        <dbReference type="SAM" id="MobiDB-lite"/>
    </source>
</evidence>
<evidence type="ECO:0000256" key="5">
    <source>
        <dbReference type="ARBA" id="ARBA00022729"/>
    </source>
</evidence>